<feature type="compositionally biased region" description="Basic and acidic residues" evidence="1">
    <location>
        <begin position="1214"/>
        <end position="1223"/>
    </location>
</feature>
<name>A0A8H6G1Z9_9LECA</name>
<feature type="compositionally biased region" description="Basic and acidic residues" evidence="1">
    <location>
        <begin position="362"/>
        <end position="375"/>
    </location>
</feature>
<feature type="compositionally biased region" description="Basic and acidic residues" evidence="1">
    <location>
        <begin position="492"/>
        <end position="508"/>
    </location>
</feature>
<feature type="compositionally biased region" description="Basic and acidic residues" evidence="1">
    <location>
        <begin position="161"/>
        <end position="171"/>
    </location>
</feature>
<feature type="compositionally biased region" description="Polar residues" evidence="1">
    <location>
        <begin position="1109"/>
        <end position="1121"/>
    </location>
</feature>
<evidence type="ECO:0000313" key="2">
    <source>
        <dbReference type="EMBL" id="KAF6238970.1"/>
    </source>
</evidence>
<gene>
    <name evidence="2" type="ORF">HO173_002842</name>
</gene>
<feature type="region of interest" description="Disordered" evidence="1">
    <location>
        <begin position="1089"/>
        <end position="1270"/>
    </location>
</feature>
<feature type="compositionally biased region" description="Basic residues" evidence="1">
    <location>
        <begin position="382"/>
        <end position="392"/>
    </location>
</feature>
<feature type="region of interest" description="Disordered" evidence="1">
    <location>
        <begin position="1321"/>
        <end position="1359"/>
    </location>
</feature>
<feature type="compositionally biased region" description="Polar residues" evidence="1">
    <location>
        <begin position="1040"/>
        <end position="1053"/>
    </location>
</feature>
<feature type="compositionally biased region" description="Basic and acidic residues" evidence="1">
    <location>
        <begin position="217"/>
        <end position="234"/>
    </location>
</feature>
<feature type="compositionally biased region" description="Polar residues" evidence="1">
    <location>
        <begin position="26"/>
        <end position="36"/>
    </location>
</feature>
<feature type="compositionally biased region" description="Basic residues" evidence="1">
    <location>
        <begin position="48"/>
        <end position="59"/>
    </location>
</feature>
<comment type="caution">
    <text evidence="2">The sequence shown here is derived from an EMBL/GenBank/DDBJ whole genome shotgun (WGS) entry which is preliminary data.</text>
</comment>
<dbReference type="Proteomes" id="UP000578531">
    <property type="component" value="Unassembled WGS sequence"/>
</dbReference>
<feature type="compositionally biased region" description="Basic residues" evidence="1">
    <location>
        <begin position="121"/>
        <end position="130"/>
    </location>
</feature>
<evidence type="ECO:0000256" key="1">
    <source>
        <dbReference type="SAM" id="MobiDB-lite"/>
    </source>
</evidence>
<accession>A0A8H6G1Z9</accession>
<feature type="compositionally biased region" description="Basic and acidic residues" evidence="1">
    <location>
        <begin position="429"/>
        <end position="445"/>
    </location>
</feature>
<feature type="region of interest" description="Disordered" evidence="1">
    <location>
        <begin position="779"/>
        <end position="1000"/>
    </location>
</feature>
<feature type="compositionally biased region" description="Basic and acidic residues" evidence="1">
    <location>
        <begin position="91"/>
        <end position="120"/>
    </location>
</feature>
<dbReference type="RefSeq" id="XP_037168266.1">
    <property type="nucleotide sequence ID" value="XM_037304773.1"/>
</dbReference>
<feature type="compositionally biased region" description="Basic and acidic residues" evidence="1">
    <location>
        <begin position="853"/>
        <end position="862"/>
    </location>
</feature>
<feature type="compositionally biased region" description="Basic and acidic residues" evidence="1">
    <location>
        <begin position="302"/>
        <end position="315"/>
    </location>
</feature>
<feature type="compositionally biased region" description="Basic and acidic residues" evidence="1">
    <location>
        <begin position="922"/>
        <end position="934"/>
    </location>
</feature>
<dbReference type="EMBL" id="JACCJC010000007">
    <property type="protein sequence ID" value="KAF6238970.1"/>
    <property type="molecule type" value="Genomic_DNA"/>
</dbReference>
<feature type="compositionally biased region" description="Basic and acidic residues" evidence="1">
    <location>
        <begin position="1237"/>
        <end position="1268"/>
    </location>
</feature>
<proteinExistence type="predicted"/>
<feature type="region of interest" description="Disordered" evidence="1">
    <location>
        <begin position="1031"/>
        <end position="1054"/>
    </location>
</feature>
<reference evidence="2 3" key="1">
    <citation type="journal article" date="2020" name="Genomics">
        <title>Complete, high-quality genomes from long-read metagenomic sequencing of two wolf lichen thalli reveals enigmatic genome architecture.</title>
        <authorList>
            <person name="McKenzie S.K."/>
            <person name="Walston R.F."/>
            <person name="Allen J.L."/>
        </authorList>
    </citation>
    <scope>NUCLEOTIDE SEQUENCE [LARGE SCALE GENOMIC DNA]</scope>
    <source>
        <strain evidence="2">WasteWater2</strain>
    </source>
</reference>
<feature type="compositionally biased region" description="Polar residues" evidence="1">
    <location>
        <begin position="133"/>
        <end position="152"/>
    </location>
</feature>
<feature type="region of interest" description="Disordered" evidence="1">
    <location>
        <begin position="342"/>
        <end position="697"/>
    </location>
</feature>
<protein>
    <submittedName>
        <fullName evidence="2">Uncharacterized protein</fullName>
    </submittedName>
</protein>
<feature type="region of interest" description="Disordered" evidence="1">
    <location>
        <begin position="25"/>
        <end position="318"/>
    </location>
</feature>
<organism evidence="2 3">
    <name type="scientific">Letharia columbiana</name>
    <dbReference type="NCBI Taxonomy" id="112416"/>
    <lineage>
        <taxon>Eukaryota</taxon>
        <taxon>Fungi</taxon>
        <taxon>Dikarya</taxon>
        <taxon>Ascomycota</taxon>
        <taxon>Pezizomycotina</taxon>
        <taxon>Lecanoromycetes</taxon>
        <taxon>OSLEUM clade</taxon>
        <taxon>Lecanoromycetidae</taxon>
        <taxon>Lecanorales</taxon>
        <taxon>Lecanorineae</taxon>
        <taxon>Parmeliaceae</taxon>
        <taxon>Letharia</taxon>
    </lineage>
</organism>
<feature type="compositionally biased region" description="Basic residues" evidence="1">
    <location>
        <begin position="626"/>
        <end position="640"/>
    </location>
</feature>
<sequence>MEIAAGNPLDVPHIHDLSAVIPELQKQAQDLTSQAEQVDPGDYSAVPSKKKSKKGKKAKQSCSVEENEQTEIQKRDGPLPSVNTSTTLEEDWPKDSNDEPAMKVLQEKSETLDDGWERSTSKKKGKKGKVTKQSISVENSKATEIQRRQQSLPYMAASEAPEDHEARKLIDESAVDVSQPKTEPLEDEWTASNDNKKGKKVERQRSKTSSLGLSPDETEHQFERQPDARDDMNDRALSLATTRTSQEVGAMLGLDETEASIEGESKEAFPIESHAEHNLRKPSEDHISGSYEQKLPVSYEPETPHSKDAPGKAQDDGIFLNLHTPVAGTNAAQRVQDILVGENNAESATDAKREAMVASTSMEEKATDRPIKEDELVGDAPKKKKKSKKGKKNEKFSWDEPEIKPETTEPAEVSDPPGATNTPLEQEPTPDRPMEENELDRDAPKKRTKGKKGKKNEAFSWDEPETKPETTEPAEVSDPPGATNTPLEQEPAPDRPMEENELDRDAPKKRTKGNKGKKNEAFSWDEPETKPETTEPAGDPGPPGAMNTPLEQESAADRVIEVDELDRDTLKKKKKGKRGRKNEEYSLDEPDIMKPAEPSDLPAAMNPYSLEQEPAVKAIDEVFSKQSKKDKKNKRSRRNGVSRAVSDFRDGDEPNIIPIEVPQDDDKTEDLPPSASDFQEEIEPSIILTEVPQDDNKVEDLREITRDSRDEVEPSVVPTEVLQDDGQVEERSAVDRQLVTRDVREANEPNCVPIEALQDDDKMEDLPAVGMPRMRAEIGAPVEVVEPAVTTKSAQGNENEESREAPLEQEQDLMPPKGKKDREKTKNSKKSNALSPDDCEDPALGHGQIAEIKALETDEIEHMTPSSVKVVDEPEKTVQKTQLEQQEEDYTLPTNEKDEKKSKKFVAFSLDSDVSPTLEDEPVSKTENLEKESLKQTPPSSADTVKEPGKCVEGLPEETKDREETEEAQPFEWKNEDITAQPEQETAQELNKDSEIDSKVNPLNAWGDLVMVGGRGEEPMHGYFDSVSAHAAASDIPHKATSSVESSPEQPTVASEEITAYRANEMKSNIVSAAETDNDSLYSVKLSKKNEKRTKKALPLTWEEDGLSQEPTAVLTESSATEDLGEPSIIPVSQDSGSWSKPEISAEEIVPTEIVQPGMRSEEDQRYQGSVLEDPPSQARDDIHTMVEAEQEESFANGERTKTEKLSIYEPEEDRSAADDKELAWVTATSAVQGNEHPSKQQPRDDLSTAGEIRSKQEESAGGMKRDQTPILTESGMIEEAKDEELLWDVSVQRAEEPEKQDKDGQWGELIIGNLSSSAAQEAARETAKTVRNTESITDLEPLRGPNIDQPNPQGALKD</sequence>
<feature type="compositionally biased region" description="Basic and acidic residues" evidence="1">
    <location>
        <begin position="263"/>
        <end position="287"/>
    </location>
</feature>
<dbReference type="GeneID" id="59284513"/>
<feature type="compositionally biased region" description="Basic and acidic residues" evidence="1">
    <location>
        <begin position="393"/>
        <end position="407"/>
    </location>
</feature>
<keyword evidence="3" id="KW-1185">Reference proteome</keyword>
<feature type="compositionally biased region" description="Basic residues" evidence="1">
    <location>
        <begin position="570"/>
        <end position="580"/>
    </location>
</feature>
<evidence type="ECO:0000313" key="3">
    <source>
        <dbReference type="Proteomes" id="UP000578531"/>
    </source>
</evidence>